<dbReference type="AlphaFoldDB" id="A0AAW8Q2X3"/>
<accession>A0AAW8Q2X3</accession>
<dbReference type="SUPFAM" id="SSF53383">
    <property type="entry name" value="PLP-dependent transferases"/>
    <property type="match status" value="1"/>
</dbReference>
<dbReference type="PANTHER" id="PTHR43713:SF3">
    <property type="entry name" value="GLUTAMATE-1-SEMIALDEHYDE 2,1-AMINOMUTASE 1, CHLOROPLASTIC-RELATED"/>
    <property type="match status" value="1"/>
</dbReference>
<dbReference type="GO" id="GO:0008483">
    <property type="term" value="F:transaminase activity"/>
    <property type="evidence" value="ECO:0007669"/>
    <property type="project" value="InterPro"/>
</dbReference>
<dbReference type="Proteomes" id="UP001253193">
    <property type="component" value="Unassembled WGS sequence"/>
</dbReference>
<keyword evidence="4" id="KW-0413">Isomerase</keyword>
<dbReference type="GO" id="GO:0030170">
    <property type="term" value="F:pyridoxal phosphate binding"/>
    <property type="evidence" value="ECO:0007669"/>
    <property type="project" value="InterPro"/>
</dbReference>
<keyword evidence="2 3" id="KW-0663">Pyridoxal phosphate</keyword>
<evidence type="ECO:0000313" key="4">
    <source>
        <dbReference type="EMBL" id="MDS1822571.1"/>
    </source>
</evidence>
<proteinExistence type="inferred from homology"/>
<dbReference type="GO" id="GO:0042286">
    <property type="term" value="F:glutamate-1-semialdehyde 2,1-aminomutase activity"/>
    <property type="evidence" value="ECO:0007669"/>
    <property type="project" value="UniProtKB-EC"/>
</dbReference>
<dbReference type="RefSeq" id="WP_140103998.1">
    <property type="nucleotide sequence ID" value="NZ_CP034285.1"/>
</dbReference>
<sequence>MSNYKERLLKAIPGGAHTYSRGYDQYPESAPQILSRGKGAYCYDDKGTEYLDYGMSLRAVNLGYANDEVDMAAFEQMRNGNNLTRASLIELQAAELLIDLIDSVDMVKFTKNGSTAVSAAVKLARAYTNRNLVARCAEHPFFSYDDWFIGSTPITKGIPEDTIKQTKMFSYNDINSLKALIEQHPDQFACVVLEPSTMDHPAPSVEVEGETYLHDVQRLCKKHGIVFILDEMITGFRWHIKGAQHYYNIQPDLCTFGKAMANGFSVAAVAGKREIMQLGSIEFAGSERLFLLSTTHGAEMCGLGAFVKTVEYIQKNDTIEHLWDYGQKLIDLMNRKAKEAGVELHFQAGGVPCSPWYMTYGPDGQADLAFRTLFSQEMLKNGVLIPWIALSHSHGEKELEMTEKALEAALNVYKKAIDAGSTEGYLKGDVIKPVFRSIN</sequence>
<name>A0AAW8Q2X3_VIBPH</name>
<gene>
    <name evidence="4" type="ORF">QX249_18200</name>
</gene>
<dbReference type="Pfam" id="PF00202">
    <property type="entry name" value="Aminotran_3"/>
    <property type="match status" value="1"/>
</dbReference>
<evidence type="ECO:0000256" key="2">
    <source>
        <dbReference type="ARBA" id="ARBA00022898"/>
    </source>
</evidence>
<organism evidence="4 5">
    <name type="scientific">Vibrio parahaemolyticus</name>
    <dbReference type="NCBI Taxonomy" id="670"/>
    <lineage>
        <taxon>Bacteria</taxon>
        <taxon>Pseudomonadati</taxon>
        <taxon>Pseudomonadota</taxon>
        <taxon>Gammaproteobacteria</taxon>
        <taxon>Vibrionales</taxon>
        <taxon>Vibrionaceae</taxon>
        <taxon>Vibrio</taxon>
    </lineage>
</organism>
<dbReference type="InterPro" id="IPR015422">
    <property type="entry name" value="PyrdxlP-dep_Trfase_small"/>
</dbReference>
<evidence type="ECO:0000313" key="5">
    <source>
        <dbReference type="Proteomes" id="UP001253193"/>
    </source>
</evidence>
<dbReference type="EMBL" id="JAUHGG010000006">
    <property type="protein sequence ID" value="MDS1822571.1"/>
    <property type="molecule type" value="Genomic_DNA"/>
</dbReference>
<dbReference type="NCBIfam" id="NF004856">
    <property type="entry name" value="PRK06209.1"/>
    <property type="match status" value="1"/>
</dbReference>
<reference evidence="4" key="1">
    <citation type="submission" date="2023-06" db="EMBL/GenBank/DDBJ databases">
        <title>Genomic Diversity of Vibrio spp. and Metagenomic Analysis of Pathogens in Florida Gulf Coastal Waters Following Hurricane Ian.</title>
        <authorList>
            <person name="Brumfield K.D."/>
        </authorList>
    </citation>
    <scope>NUCLEOTIDE SEQUENCE</scope>
    <source>
        <strain evidence="4">WBS2B-138</strain>
    </source>
</reference>
<dbReference type="InterPro" id="IPR015424">
    <property type="entry name" value="PyrdxlP-dep_Trfase"/>
</dbReference>
<comment type="caution">
    <text evidence="4">The sequence shown here is derived from an EMBL/GenBank/DDBJ whole genome shotgun (WGS) entry which is preliminary data.</text>
</comment>
<comment type="cofactor">
    <cofactor evidence="1">
        <name>pyridoxal 5'-phosphate</name>
        <dbReference type="ChEBI" id="CHEBI:597326"/>
    </cofactor>
</comment>
<dbReference type="EC" id="5.4.3.8" evidence="4"/>
<dbReference type="InterPro" id="IPR015421">
    <property type="entry name" value="PyrdxlP-dep_Trfase_major"/>
</dbReference>
<protein>
    <submittedName>
        <fullName evidence="4">Glutamate-1-semialdehyde 2,1-aminomutase</fullName>
        <ecNumber evidence="4">5.4.3.8</ecNumber>
    </submittedName>
</protein>
<dbReference type="PANTHER" id="PTHR43713">
    <property type="entry name" value="GLUTAMATE-1-SEMIALDEHYDE 2,1-AMINOMUTASE"/>
    <property type="match status" value="1"/>
</dbReference>
<evidence type="ECO:0000256" key="3">
    <source>
        <dbReference type="RuleBase" id="RU003560"/>
    </source>
</evidence>
<comment type="similarity">
    <text evidence="3">Belongs to the class-III pyridoxal-phosphate-dependent aminotransferase family.</text>
</comment>
<dbReference type="Gene3D" id="3.40.640.10">
    <property type="entry name" value="Type I PLP-dependent aspartate aminotransferase-like (Major domain)"/>
    <property type="match status" value="1"/>
</dbReference>
<dbReference type="Gene3D" id="3.90.1150.10">
    <property type="entry name" value="Aspartate Aminotransferase, domain 1"/>
    <property type="match status" value="1"/>
</dbReference>
<dbReference type="InterPro" id="IPR005814">
    <property type="entry name" value="Aminotrans_3"/>
</dbReference>
<evidence type="ECO:0000256" key="1">
    <source>
        <dbReference type="ARBA" id="ARBA00001933"/>
    </source>
</evidence>